<dbReference type="OrthoDB" id="4333663at2"/>
<evidence type="ECO:0000256" key="1">
    <source>
        <dbReference type="SAM" id="MobiDB-lite"/>
    </source>
</evidence>
<comment type="caution">
    <text evidence="3">The sequence shown here is derived from an EMBL/GenBank/DDBJ whole genome shotgun (WGS) entry which is preliminary data.</text>
</comment>
<feature type="transmembrane region" description="Helical" evidence="2">
    <location>
        <begin position="111"/>
        <end position="130"/>
    </location>
</feature>
<name>A0A4S8Q868_9ACTN</name>
<reference evidence="3 4" key="2">
    <citation type="submission" date="2019-05" db="EMBL/GenBank/DDBJ databases">
        <title>Glycomyces buryatensis sp. nov.</title>
        <authorList>
            <person name="Nikitina E."/>
        </authorList>
    </citation>
    <scope>NUCLEOTIDE SEQUENCE [LARGE SCALE GENOMIC DNA]</scope>
    <source>
        <strain evidence="3 4">18</strain>
    </source>
</reference>
<dbReference type="Proteomes" id="UP000308760">
    <property type="component" value="Unassembled WGS sequence"/>
</dbReference>
<evidence type="ECO:0000256" key="2">
    <source>
        <dbReference type="SAM" id="Phobius"/>
    </source>
</evidence>
<sequence length="437" mass="48691">MPTTDTDDNEPILEWCPRCDRPDAMCECDRTPNTTVTGHPRQGRTEPGPNTGHETEHATAEHRTPTEQTEAEVANTRRTKHREHKTKPPGEQRWWDALAAWMVEWGALVPIWFLAGALGVAGFAVSFLTVEEKARSWSPEGYAWLFPTGIDLGIITFTLLDIFLARRGKRIPWLRYVPWGLTIATIYLNVTAYTALEAQIAHAVLPSLWVVFTEAIARIMKLKAKEEATTTRTVPLIRWACAPIATFILWRAMQLWAIDSYEDALKREEERQLAKAVMKAEFGSVRGAKPELRVRYRQRKITVAEVLTAASEHDIGKSGASGRGREKTVRRTLSDRRSAPADGSGRNPVRDSRTTEHRTPNKPGAPVRPQPKKTGPNTNGRTSKDGRSASVRLGEALAAFRAEGVPNPTVRDLADRAECAPSTAHTFVADLKKRNGK</sequence>
<protein>
    <submittedName>
        <fullName evidence="3">DUF2637 domain-containing protein</fullName>
    </submittedName>
</protein>
<proteinExistence type="predicted"/>
<feature type="compositionally biased region" description="Basic and acidic residues" evidence="1">
    <location>
        <begin position="53"/>
        <end position="65"/>
    </location>
</feature>
<feature type="compositionally biased region" description="Basic and acidic residues" evidence="1">
    <location>
        <begin position="348"/>
        <end position="359"/>
    </location>
</feature>
<feature type="transmembrane region" description="Helical" evidence="2">
    <location>
        <begin position="200"/>
        <end position="217"/>
    </location>
</feature>
<feature type="compositionally biased region" description="Basic and acidic residues" evidence="1">
    <location>
        <begin position="323"/>
        <end position="339"/>
    </location>
</feature>
<feature type="transmembrane region" description="Helical" evidence="2">
    <location>
        <begin position="176"/>
        <end position="194"/>
    </location>
</feature>
<gene>
    <name evidence="3" type="ORF">FAB82_15005</name>
</gene>
<keyword evidence="2" id="KW-1133">Transmembrane helix</keyword>
<dbReference type="AlphaFoldDB" id="A0A4S8Q868"/>
<accession>A0A4S8Q868</accession>
<feature type="region of interest" description="Disordered" evidence="1">
    <location>
        <begin position="26"/>
        <end position="89"/>
    </location>
</feature>
<dbReference type="InterPro" id="IPR021235">
    <property type="entry name" value="DUF2637"/>
</dbReference>
<feature type="transmembrane region" description="Helical" evidence="2">
    <location>
        <begin position="142"/>
        <end position="164"/>
    </location>
</feature>
<feature type="region of interest" description="Disordered" evidence="1">
    <location>
        <begin position="312"/>
        <end position="390"/>
    </location>
</feature>
<organism evidence="3 4">
    <name type="scientific">Glycomyces buryatensis</name>
    <dbReference type="NCBI Taxonomy" id="2570927"/>
    <lineage>
        <taxon>Bacteria</taxon>
        <taxon>Bacillati</taxon>
        <taxon>Actinomycetota</taxon>
        <taxon>Actinomycetes</taxon>
        <taxon>Glycomycetales</taxon>
        <taxon>Glycomycetaceae</taxon>
        <taxon>Glycomyces</taxon>
    </lineage>
</organism>
<evidence type="ECO:0000313" key="4">
    <source>
        <dbReference type="Proteomes" id="UP000308760"/>
    </source>
</evidence>
<keyword evidence="2" id="KW-0812">Transmembrane</keyword>
<reference evidence="4" key="1">
    <citation type="submission" date="2019-04" db="EMBL/GenBank/DDBJ databases">
        <title>Nocardioides xinjiangensis sp. nov.</title>
        <authorList>
            <person name="Liu S."/>
        </authorList>
    </citation>
    <scope>NUCLEOTIDE SEQUENCE [LARGE SCALE GENOMIC DNA]</scope>
    <source>
        <strain evidence="4">18</strain>
    </source>
</reference>
<dbReference type="EMBL" id="STGY01000056">
    <property type="protein sequence ID" value="THV40573.1"/>
    <property type="molecule type" value="Genomic_DNA"/>
</dbReference>
<keyword evidence="2" id="KW-0472">Membrane</keyword>
<keyword evidence="4" id="KW-1185">Reference proteome</keyword>
<dbReference type="Pfam" id="PF10935">
    <property type="entry name" value="DUF2637"/>
    <property type="match status" value="1"/>
</dbReference>
<dbReference type="RefSeq" id="WP_136535348.1">
    <property type="nucleotide sequence ID" value="NZ_STGY01000056.1"/>
</dbReference>
<evidence type="ECO:0000313" key="3">
    <source>
        <dbReference type="EMBL" id="THV40573.1"/>
    </source>
</evidence>